<dbReference type="EMBL" id="JAVYJV010000003">
    <property type="protein sequence ID" value="KAK4375002.1"/>
    <property type="molecule type" value="Genomic_DNA"/>
</dbReference>
<accession>A0AAE1STL5</accession>
<name>A0AAE1STL5_9SOLA</name>
<dbReference type="Proteomes" id="UP001291623">
    <property type="component" value="Unassembled WGS sequence"/>
</dbReference>
<evidence type="ECO:0008006" key="3">
    <source>
        <dbReference type="Google" id="ProtNLM"/>
    </source>
</evidence>
<organism evidence="1 2">
    <name type="scientific">Anisodus tanguticus</name>
    <dbReference type="NCBI Taxonomy" id="243964"/>
    <lineage>
        <taxon>Eukaryota</taxon>
        <taxon>Viridiplantae</taxon>
        <taxon>Streptophyta</taxon>
        <taxon>Embryophyta</taxon>
        <taxon>Tracheophyta</taxon>
        <taxon>Spermatophyta</taxon>
        <taxon>Magnoliopsida</taxon>
        <taxon>eudicotyledons</taxon>
        <taxon>Gunneridae</taxon>
        <taxon>Pentapetalae</taxon>
        <taxon>asterids</taxon>
        <taxon>lamiids</taxon>
        <taxon>Solanales</taxon>
        <taxon>Solanaceae</taxon>
        <taxon>Solanoideae</taxon>
        <taxon>Hyoscyameae</taxon>
        <taxon>Anisodus</taxon>
    </lineage>
</organism>
<dbReference type="PANTHER" id="PTHR47723:SF19">
    <property type="entry name" value="POLYNUCLEOTIDYL TRANSFERASE, RIBONUCLEASE H-LIKE SUPERFAMILY PROTEIN"/>
    <property type="match status" value="1"/>
</dbReference>
<reference evidence="1" key="1">
    <citation type="submission" date="2023-12" db="EMBL/GenBank/DDBJ databases">
        <title>Genome assembly of Anisodus tanguticus.</title>
        <authorList>
            <person name="Wang Y.-J."/>
        </authorList>
    </citation>
    <scope>NUCLEOTIDE SEQUENCE</scope>
    <source>
        <strain evidence="1">KB-2021</strain>
        <tissue evidence="1">Leaf</tissue>
    </source>
</reference>
<sequence>MLGNLKAKCNLRFRNINFNIRHSNSIVTSPNINLISKKIPLIKINSDWVDIYNKIKSHHTKNNSRITKWLPPTLVGIKLNSDGRNRGEDIRGGEVIRIDEGTLITAYNINLGKGTNNWAEAKALQHGLEWCIS</sequence>
<keyword evidence="2" id="KW-1185">Reference proteome</keyword>
<dbReference type="PANTHER" id="PTHR47723">
    <property type="entry name" value="OS05G0353850 PROTEIN"/>
    <property type="match status" value="1"/>
</dbReference>
<comment type="caution">
    <text evidence="1">The sequence shown here is derived from an EMBL/GenBank/DDBJ whole genome shotgun (WGS) entry which is preliminary data.</text>
</comment>
<protein>
    <recommendedName>
        <fullName evidence="3">RNase H type-1 domain-containing protein</fullName>
    </recommendedName>
</protein>
<gene>
    <name evidence="1" type="ORF">RND71_005679</name>
</gene>
<proteinExistence type="predicted"/>
<dbReference type="InterPro" id="IPR053151">
    <property type="entry name" value="RNase_H-like"/>
</dbReference>
<dbReference type="AlphaFoldDB" id="A0AAE1STL5"/>
<evidence type="ECO:0000313" key="2">
    <source>
        <dbReference type="Proteomes" id="UP001291623"/>
    </source>
</evidence>
<evidence type="ECO:0000313" key="1">
    <source>
        <dbReference type="EMBL" id="KAK4375002.1"/>
    </source>
</evidence>